<dbReference type="InterPro" id="IPR036942">
    <property type="entry name" value="Beta-barrel_TonB_sf"/>
</dbReference>
<sequence>MMIETVMSRSVRLICAGGLAIGMHTAYAQSAPEPIQRVEITGSSIKRIAAEAALPVQTFSQKDIQRAGITSASDFIQQLPVMQGFTVAADSVGGGGGGITTASIHNVGEQYTLVLVNGRRIAPANAGTTIDINGIPLGAVERIEVLTDGASALYGSDAIAGVVNFILKKGGAPLQIDAKYSKPQSPGAKDKSVSISKGFGDLETDGYSVFLAAGHQEQERMKASQRSFAKSGIINFNDPKTGKPLQFFNGSVRSIPPNVDVGYRVFTNGEEGEETVSFNPYRKLTGKCPPGHVEQSNGECSIDYTATVEISPEIKRDNFYASGQVKLGNSGFNAFGNVSYSESHVTAVMAPYPAEFSLDASSPMFAKYISPYLTPYQRENVTYTTVKYRLQDMGGRANDFGSKATTVVAGLDGEALGWSVNGAFTYSSNKSPSDYTGGYPLADKFNDALSSGAVDPFPYALGEMPAAMIDKLRSTQYVGNYSNTDIKMKGFDVHGSREVFELPAGKAQLGIGLDYRTTSYAQSGNPAVSHAEILFDDPQPSFDYKRSNSGAFAELQVPVIKDMEVTGSLRRDRVSKLTDKLHGGSVGNDQSATTYKLSARYQPTKTVLLRAAYGTGFRTATMLEIGQPQADFGVTGGSYECPFKGALLSNPLAKLCSGVPNQLEVFKGGNAELKPEKSKQWSFGAVFEPNASFSAKLDVWNVEIRDGVNAVDEALIAADAAKYLSLYTTKFKASTGRNALAIILAPINIGRAENRGIDYDFLYRTKLADGKLTGRLAGTYLLRSRHTIPGTDDQWDVNMNAFGKDTKVAFRNVVQASASYELGAFTHNLKANYRNGYKDMQHLAENHAVRTNDAARTPVDIQLEVPSYTTFDWQTQYRMMKNLELNLGINNVTDRNPPLSLRNVGSHQLGYDPRYASAVGRTFYLSGSYKF</sequence>
<dbReference type="SUPFAM" id="SSF56935">
    <property type="entry name" value="Porins"/>
    <property type="match status" value="1"/>
</dbReference>
<evidence type="ECO:0000256" key="6">
    <source>
        <dbReference type="ARBA" id="ARBA00023077"/>
    </source>
</evidence>
<feature type="chain" id="PRO_5011538578" evidence="12">
    <location>
        <begin position="29"/>
        <end position="931"/>
    </location>
</feature>
<evidence type="ECO:0000256" key="9">
    <source>
        <dbReference type="ARBA" id="ARBA00023237"/>
    </source>
</evidence>
<reference evidence="15 16" key="1">
    <citation type="submission" date="2016-10" db="EMBL/GenBank/DDBJ databases">
        <authorList>
            <person name="de Groot N.N."/>
        </authorList>
    </citation>
    <scope>NUCLEOTIDE SEQUENCE [LARGE SCALE GENOMIC DNA]</scope>
    <source>
        <strain evidence="15 16">ATCC 43154</strain>
    </source>
</reference>
<dbReference type="EMBL" id="FOTW01000010">
    <property type="protein sequence ID" value="SFL98915.1"/>
    <property type="molecule type" value="Genomic_DNA"/>
</dbReference>
<dbReference type="OrthoDB" id="8530571at2"/>
<evidence type="ECO:0000256" key="4">
    <source>
        <dbReference type="ARBA" id="ARBA00022452"/>
    </source>
</evidence>
<gene>
    <name evidence="15" type="ORF">SAMN02982985_02281</name>
</gene>
<dbReference type="InterPro" id="IPR000531">
    <property type="entry name" value="Beta-barrel_TonB"/>
</dbReference>
<evidence type="ECO:0000256" key="8">
    <source>
        <dbReference type="ARBA" id="ARBA00023170"/>
    </source>
</evidence>
<evidence type="ECO:0000256" key="3">
    <source>
        <dbReference type="ARBA" id="ARBA00022448"/>
    </source>
</evidence>
<dbReference type="STRING" id="758825.SAMN02982985_02281"/>
<comment type="similarity">
    <text evidence="2 10 11">Belongs to the TonB-dependent receptor family.</text>
</comment>
<organism evidence="15 16">
    <name type="scientific">Rugamonas rubra</name>
    <dbReference type="NCBI Taxonomy" id="758825"/>
    <lineage>
        <taxon>Bacteria</taxon>
        <taxon>Pseudomonadati</taxon>
        <taxon>Pseudomonadota</taxon>
        <taxon>Betaproteobacteria</taxon>
        <taxon>Burkholderiales</taxon>
        <taxon>Oxalobacteraceae</taxon>
        <taxon>Telluria group</taxon>
        <taxon>Rugamonas</taxon>
    </lineage>
</organism>
<name>A0A1I4M7A4_9BURK</name>
<feature type="domain" description="TonB-dependent receptor-like beta-barrel" evidence="13">
    <location>
        <begin position="379"/>
        <end position="892"/>
    </location>
</feature>
<dbReference type="InterPro" id="IPR037066">
    <property type="entry name" value="Plug_dom_sf"/>
</dbReference>
<keyword evidence="6 11" id="KW-0798">TonB box</keyword>
<dbReference type="PANTHER" id="PTHR47234">
    <property type="match status" value="1"/>
</dbReference>
<dbReference type="Pfam" id="PF07715">
    <property type="entry name" value="Plug"/>
    <property type="match status" value="1"/>
</dbReference>
<keyword evidence="3 10" id="KW-0813">Transport</keyword>
<accession>A0A1I4M7A4</accession>
<dbReference type="PANTHER" id="PTHR47234:SF2">
    <property type="entry name" value="TONB-DEPENDENT RECEPTOR"/>
    <property type="match status" value="1"/>
</dbReference>
<keyword evidence="5 10" id="KW-0812">Transmembrane</keyword>
<dbReference type="Proteomes" id="UP000199470">
    <property type="component" value="Unassembled WGS sequence"/>
</dbReference>
<protein>
    <submittedName>
        <fullName evidence="15">Iron complex outermembrane recepter protein</fullName>
    </submittedName>
</protein>
<feature type="signal peptide" evidence="12">
    <location>
        <begin position="1"/>
        <end position="28"/>
    </location>
</feature>
<keyword evidence="4 10" id="KW-1134">Transmembrane beta strand</keyword>
<keyword evidence="16" id="KW-1185">Reference proteome</keyword>
<keyword evidence="7 10" id="KW-0472">Membrane</keyword>
<keyword evidence="8" id="KW-0675">Receptor</keyword>
<evidence type="ECO:0000259" key="14">
    <source>
        <dbReference type="Pfam" id="PF07715"/>
    </source>
</evidence>
<evidence type="ECO:0000256" key="1">
    <source>
        <dbReference type="ARBA" id="ARBA00004571"/>
    </source>
</evidence>
<evidence type="ECO:0000256" key="7">
    <source>
        <dbReference type="ARBA" id="ARBA00023136"/>
    </source>
</evidence>
<evidence type="ECO:0000259" key="13">
    <source>
        <dbReference type="Pfam" id="PF00593"/>
    </source>
</evidence>
<evidence type="ECO:0000256" key="2">
    <source>
        <dbReference type="ARBA" id="ARBA00009810"/>
    </source>
</evidence>
<feature type="domain" description="TonB-dependent receptor plug" evidence="14">
    <location>
        <begin position="51"/>
        <end position="162"/>
    </location>
</feature>
<proteinExistence type="inferred from homology"/>
<dbReference type="Gene3D" id="2.170.130.10">
    <property type="entry name" value="TonB-dependent receptor, plug domain"/>
    <property type="match status" value="1"/>
</dbReference>
<evidence type="ECO:0000256" key="12">
    <source>
        <dbReference type="SAM" id="SignalP"/>
    </source>
</evidence>
<dbReference type="GO" id="GO:0009279">
    <property type="term" value="C:cell outer membrane"/>
    <property type="evidence" value="ECO:0007669"/>
    <property type="project" value="UniProtKB-SubCell"/>
</dbReference>
<evidence type="ECO:0000256" key="5">
    <source>
        <dbReference type="ARBA" id="ARBA00022692"/>
    </source>
</evidence>
<evidence type="ECO:0000256" key="11">
    <source>
        <dbReference type="RuleBase" id="RU003357"/>
    </source>
</evidence>
<dbReference type="PROSITE" id="PS52016">
    <property type="entry name" value="TONB_DEPENDENT_REC_3"/>
    <property type="match status" value="1"/>
</dbReference>
<dbReference type="RefSeq" id="WP_093387586.1">
    <property type="nucleotide sequence ID" value="NZ_FOTW01000010.1"/>
</dbReference>
<dbReference type="Pfam" id="PF00593">
    <property type="entry name" value="TonB_dep_Rec_b-barrel"/>
    <property type="match status" value="1"/>
</dbReference>
<evidence type="ECO:0000313" key="15">
    <source>
        <dbReference type="EMBL" id="SFL98915.1"/>
    </source>
</evidence>
<evidence type="ECO:0000256" key="10">
    <source>
        <dbReference type="PROSITE-ProRule" id="PRU01360"/>
    </source>
</evidence>
<dbReference type="AlphaFoldDB" id="A0A1I4M7A4"/>
<dbReference type="InterPro" id="IPR012910">
    <property type="entry name" value="Plug_dom"/>
</dbReference>
<keyword evidence="12" id="KW-0732">Signal</keyword>
<keyword evidence="9 10" id="KW-0998">Cell outer membrane</keyword>
<comment type="subcellular location">
    <subcellularLocation>
        <location evidence="1 10">Cell outer membrane</location>
        <topology evidence="1 10">Multi-pass membrane protein</topology>
    </subcellularLocation>
</comment>
<evidence type="ECO:0000313" key="16">
    <source>
        <dbReference type="Proteomes" id="UP000199470"/>
    </source>
</evidence>
<dbReference type="Gene3D" id="2.40.170.20">
    <property type="entry name" value="TonB-dependent receptor, beta-barrel domain"/>
    <property type="match status" value="1"/>
</dbReference>
<dbReference type="InterPro" id="IPR039426">
    <property type="entry name" value="TonB-dep_rcpt-like"/>
</dbReference>